<accession>A0A1N6I5T1</accession>
<evidence type="ECO:0000313" key="2">
    <source>
        <dbReference type="EMBL" id="SIO27397.1"/>
    </source>
</evidence>
<dbReference type="SUPFAM" id="SSF53098">
    <property type="entry name" value="Ribonuclease H-like"/>
    <property type="match status" value="1"/>
</dbReference>
<gene>
    <name evidence="2" type="ORF">SAMN05878443_2331</name>
</gene>
<dbReference type="RefSeq" id="WP_143298377.1">
    <property type="nucleotide sequence ID" value="NZ_FSRN01000001.1"/>
</dbReference>
<dbReference type="AlphaFoldDB" id="A0A1N6I5T1"/>
<dbReference type="Gene3D" id="3.30.420.10">
    <property type="entry name" value="Ribonuclease H-like superfamily/Ribonuclease H"/>
    <property type="match status" value="1"/>
</dbReference>
<evidence type="ECO:0000313" key="3">
    <source>
        <dbReference type="Proteomes" id="UP000184758"/>
    </source>
</evidence>
<proteinExistence type="predicted"/>
<dbReference type="GO" id="GO:0015074">
    <property type="term" value="P:DNA integration"/>
    <property type="evidence" value="ECO:0007669"/>
    <property type="project" value="InterPro"/>
</dbReference>
<organism evidence="2 3">
    <name type="scientific">Carnobacterium alterfunditum</name>
    <dbReference type="NCBI Taxonomy" id="28230"/>
    <lineage>
        <taxon>Bacteria</taxon>
        <taxon>Bacillati</taxon>
        <taxon>Bacillota</taxon>
        <taxon>Bacilli</taxon>
        <taxon>Lactobacillales</taxon>
        <taxon>Carnobacteriaceae</taxon>
        <taxon>Carnobacterium</taxon>
    </lineage>
</organism>
<dbReference type="InterPro" id="IPR012337">
    <property type="entry name" value="RNaseH-like_sf"/>
</dbReference>
<dbReference type="OrthoDB" id="2161420at2"/>
<protein>
    <submittedName>
        <fullName evidence="2">Integrase core domain-containing protein</fullName>
    </submittedName>
</protein>
<dbReference type="InterPro" id="IPR036397">
    <property type="entry name" value="RNaseH_sf"/>
</dbReference>
<feature type="domain" description="Integrase catalytic" evidence="1">
    <location>
        <begin position="1"/>
        <end position="65"/>
    </location>
</feature>
<dbReference type="Pfam" id="PF13333">
    <property type="entry name" value="rve_2"/>
    <property type="match status" value="1"/>
</dbReference>
<dbReference type="Proteomes" id="UP000184758">
    <property type="component" value="Unassembled WGS sequence"/>
</dbReference>
<dbReference type="EMBL" id="FSRN01000001">
    <property type="protein sequence ID" value="SIO27397.1"/>
    <property type="molecule type" value="Genomic_DNA"/>
</dbReference>
<reference evidence="3" key="1">
    <citation type="submission" date="2016-11" db="EMBL/GenBank/DDBJ databases">
        <authorList>
            <person name="Varghese N."/>
            <person name="Submissions S."/>
        </authorList>
    </citation>
    <scope>NUCLEOTIDE SEQUENCE [LARGE SCALE GENOMIC DNA]</scope>
    <source>
        <strain evidence="3">313</strain>
    </source>
</reference>
<feature type="non-terminal residue" evidence="2">
    <location>
        <position position="1"/>
    </location>
</feature>
<keyword evidence="3" id="KW-1185">Reference proteome</keyword>
<dbReference type="GO" id="GO:0003676">
    <property type="term" value="F:nucleic acid binding"/>
    <property type="evidence" value="ECO:0007669"/>
    <property type="project" value="InterPro"/>
</dbReference>
<evidence type="ECO:0000259" key="1">
    <source>
        <dbReference type="PROSITE" id="PS50994"/>
    </source>
</evidence>
<dbReference type="PANTHER" id="PTHR46889:SF4">
    <property type="entry name" value="TRANSPOSASE INSO FOR INSERTION SEQUENCE ELEMENT IS911B-RELATED"/>
    <property type="match status" value="1"/>
</dbReference>
<dbReference type="PROSITE" id="PS50994">
    <property type="entry name" value="INTEGRASE"/>
    <property type="match status" value="1"/>
</dbReference>
<dbReference type="InterPro" id="IPR050900">
    <property type="entry name" value="Transposase_IS3/IS150/IS904"/>
</dbReference>
<sequence>ATCADNAAIENFFGILKQEMYHGEKLVSYEELKSRIEEYIEWYNHVRSKAKLAGLSPVEYRIQTSQSAE</sequence>
<dbReference type="PANTHER" id="PTHR46889">
    <property type="entry name" value="TRANSPOSASE INSF FOR INSERTION SEQUENCE IS3B-RELATED"/>
    <property type="match status" value="1"/>
</dbReference>
<dbReference type="InterPro" id="IPR001584">
    <property type="entry name" value="Integrase_cat-core"/>
</dbReference>
<name>A0A1N6I5T1_9LACT</name>